<keyword evidence="2" id="KW-1185">Reference proteome</keyword>
<dbReference type="EMBL" id="JBEWTB010000001">
    <property type="protein sequence ID" value="MET4755018.1"/>
    <property type="molecule type" value="Genomic_DNA"/>
</dbReference>
<comment type="caution">
    <text evidence="1">The sequence shown here is derived from an EMBL/GenBank/DDBJ whole genome shotgun (WGS) entry which is preliminary data.</text>
</comment>
<sequence>MSDNSNKSTTTQSSNGVSAGNHNTFLEWFESVQPKPELLVNGDFQCLKLIMISPRRESFRPPLMSSERYFVSLQSFDQKT</sequence>
<proteinExistence type="predicted"/>
<gene>
    <name evidence="1" type="ORF">V5J35_000210</name>
</gene>
<name>A0ABV2SB80_9GAMM</name>
<accession>A0ABV2SB80</accession>
<organism evidence="1 2">
    <name type="scientific">Endozoicomonas lisbonensis</name>
    <dbReference type="NCBI Taxonomy" id="3120522"/>
    <lineage>
        <taxon>Bacteria</taxon>
        <taxon>Pseudomonadati</taxon>
        <taxon>Pseudomonadota</taxon>
        <taxon>Gammaproteobacteria</taxon>
        <taxon>Oceanospirillales</taxon>
        <taxon>Endozoicomonadaceae</taxon>
        <taxon>Endozoicomonas</taxon>
    </lineage>
</organism>
<dbReference type="Proteomes" id="UP001549366">
    <property type="component" value="Unassembled WGS sequence"/>
</dbReference>
<protein>
    <submittedName>
        <fullName evidence="1">Uncharacterized protein</fullName>
    </submittedName>
</protein>
<evidence type="ECO:0000313" key="1">
    <source>
        <dbReference type="EMBL" id="MET4755018.1"/>
    </source>
</evidence>
<evidence type="ECO:0000313" key="2">
    <source>
        <dbReference type="Proteomes" id="UP001549366"/>
    </source>
</evidence>
<reference evidence="1 2" key="1">
    <citation type="submission" date="2024-06" db="EMBL/GenBank/DDBJ databases">
        <title>Genomic Encyclopedia of Type Strains, Phase V (KMG-V): Genome sequencing to study the core and pangenomes of soil and plant-associated prokaryotes.</title>
        <authorList>
            <person name="Whitman W."/>
        </authorList>
    </citation>
    <scope>NUCLEOTIDE SEQUENCE [LARGE SCALE GENOMIC DNA]</scope>
    <source>
        <strain evidence="1 2">NE40</strain>
    </source>
</reference>